<dbReference type="EMBL" id="BARU01000199">
    <property type="protein sequence ID" value="GAH28751.1"/>
    <property type="molecule type" value="Genomic_DNA"/>
</dbReference>
<dbReference type="Gene3D" id="3.30.460.10">
    <property type="entry name" value="Beta Polymerase, domain 2"/>
    <property type="match status" value="1"/>
</dbReference>
<reference evidence="1" key="1">
    <citation type="journal article" date="2014" name="Front. Microbiol.">
        <title>High frequency of phylogenetically diverse reductive dehalogenase-homologous genes in deep subseafloor sedimentary metagenomes.</title>
        <authorList>
            <person name="Kawai M."/>
            <person name="Futagami T."/>
            <person name="Toyoda A."/>
            <person name="Takaki Y."/>
            <person name="Nishi S."/>
            <person name="Hori S."/>
            <person name="Arai W."/>
            <person name="Tsubouchi T."/>
            <person name="Morono Y."/>
            <person name="Uchiyama I."/>
            <person name="Ito T."/>
            <person name="Fujiyama A."/>
            <person name="Inagaki F."/>
            <person name="Takami H."/>
        </authorList>
    </citation>
    <scope>NUCLEOTIDE SEQUENCE</scope>
    <source>
        <strain evidence="1">Expedition CK06-06</strain>
    </source>
</reference>
<dbReference type="InterPro" id="IPR007530">
    <property type="entry name" value="Aminoglycoside_adenylylTfrase"/>
</dbReference>
<proteinExistence type="predicted"/>
<evidence type="ECO:0000313" key="1">
    <source>
        <dbReference type="EMBL" id="GAH28751.1"/>
    </source>
</evidence>
<dbReference type="CDD" id="cd05403">
    <property type="entry name" value="NT_KNTase_like"/>
    <property type="match status" value="1"/>
</dbReference>
<accession>X1E648</accession>
<gene>
    <name evidence="1" type="ORF">S03H2_00816</name>
</gene>
<sequence length="144" mass="16810">MVQNLLKEIKNWAHKNNNLDSLLLVGSYARNKAHQDSDIDLVLIFNDPKKYVNNLDWIKEFGEIEKYEIEYWGRVTSIRTWYKNGIEVEFGITSVEWAEIPVDSGTFRIVSDGSKILVDKSKKLEQLLSEVKKSKIRIGQNYFI</sequence>
<organism evidence="1">
    <name type="scientific">marine sediment metagenome</name>
    <dbReference type="NCBI Taxonomy" id="412755"/>
    <lineage>
        <taxon>unclassified sequences</taxon>
        <taxon>metagenomes</taxon>
        <taxon>ecological metagenomes</taxon>
    </lineage>
</organism>
<dbReference type="GO" id="GO:0016779">
    <property type="term" value="F:nucleotidyltransferase activity"/>
    <property type="evidence" value="ECO:0007669"/>
    <property type="project" value="InterPro"/>
</dbReference>
<protein>
    <recommendedName>
        <fullName evidence="2">Polymerase nucleotidyl transferase domain-containing protein</fullName>
    </recommendedName>
</protein>
<evidence type="ECO:0008006" key="2">
    <source>
        <dbReference type="Google" id="ProtNLM"/>
    </source>
</evidence>
<dbReference type="Pfam" id="PF04439">
    <property type="entry name" value="Adenyl_transf"/>
    <property type="match status" value="1"/>
</dbReference>
<dbReference type="SUPFAM" id="SSF81301">
    <property type="entry name" value="Nucleotidyltransferase"/>
    <property type="match status" value="1"/>
</dbReference>
<dbReference type="AlphaFoldDB" id="X1E648"/>
<name>X1E648_9ZZZZ</name>
<dbReference type="InterPro" id="IPR043519">
    <property type="entry name" value="NT_sf"/>
</dbReference>
<comment type="caution">
    <text evidence="1">The sequence shown here is derived from an EMBL/GenBank/DDBJ whole genome shotgun (WGS) entry which is preliminary data.</text>
</comment>